<dbReference type="AlphaFoldDB" id="A0A4C1SFW3"/>
<accession>A0A4C1SFW3</accession>
<reference evidence="1 2" key="1">
    <citation type="journal article" date="2019" name="Commun. Biol.">
        <title>The bagworm genome reveals a unique fibroin gene that provides high tensile strength.</title>
        <authorList>
            <person name="Kono N."/>
            <person name="Nakamura H."/>
            <person name="Ohtoshi R."/>
            <person name="Tomita M."/>
            <person name="Numata K."/>
            <person name="Arakawa K."/>
        </authorList>
    </citation>
    <scope>NUCLEOTIDE SEQUENCE [LARGE SCALE GENOMIC DNA]</scope>
</reference>
<protein>
    <submittedName>
        <fullName evidence="1">Uncharacterized protein</fullName>
    </submittedName>
</protein>
<comment type="caution">
    <text evidence="1">The sequence shown here is derived from an EMBL/GenBank/DDBJ whole genome shotgun (WGS) entry which is preliminary data.</text>
</comment>
<dbReference type="EMBL" id="BGZK01000004">
    <property type="protein sequence ID" value="GBO99990.1"/>
    <property type="molecule type" value="Genomic_DNA"/>
</dbReference>
<keyword evidence="2" id="KW-1185">Reference proteome</keyword>
<gene>
    <name evidence="1" type="ORF">EVAR_74335_1</name>
</gene>
<organism evidence="1 2">
    <name type="scientific">Eumeta variegata</name>
    <name type="common">Bagworm moth</name>
    <name type="synonym">Eumeta japonica</name>
    <dbReference type="NCBI Taxonomy" id="151549"/>
    <lineage>
        <taxon>Eukaryota</taxon>
        <taxon>Metazoa</taxon>
        <taxon>Ecdysozoa</taxon>
        <taxon>Arthropoda</taxon>
        <taxon>Hexapoda</taxon>
        <taxon>Insecta</taxon>
        <taxon>Pterygota</taxon>
        <taxon>Neoptera</taxon>
        <taxon>Endopterygota</taxon>
        <taxon>Lepidoptera</taxon>
        <taxon>Glossata</taxon>
        <taxon>Ditrysia</taxon>
        <taxon>Tineoidea</taxon>
        <taxon>Psychidae</taxon>
        <taxon>Oiketicinae</taxon>
        <taxon>Eumeta</taxon>
    </lineage>
</organism>
<name>A0A4C1SFW3_EUMVA</name>
<dbReference type="Proteomes" id="UP000299102">
    <property type="component" value="Unassembled WGS sequence"/>
</dbReference>
<evidence type="ECO:0000313" key="1">
    <source>
        <dbReference type="EMBL" id="GBO99990.1"/>
    </source>
</evidence>
<proteinExistence type="predicted"/>
<sequence>MSPDFAFAFGSDRGAAPDLDPGDSLDYDPIFALASSSVSFSRQIVVYRTKTKILFEDSCRRMNRRMNMYSYIECHGSALHDYKVFCVLIQDMLYLHDECHQNPFNELHT</sequence>
<evidence type="ECO:0000313" key="2">
    <source>
        <dbReference type="Proteomes" id="UP000299102"/>
    </source>
</evidence>